<keyword evidence="5" id="KW-0812">Transmembrane</keyword>
<feature type="transmembrane region" description="Helical" evidence="5">
    <location>
        <begin position="12"/>
        <end position="30"/>
    </location>
</feature>
<dbReference type="PANTHER" id="PTHR24421:SF61">
    <property type="entry name" value="OXYGEN SENSOR HISTIDINE KINASE NREB"/>
    <property type="match status" value="1"/>
</dbReference>
<dbReference type="Pfam" id="PF02518">
    <property type="entry name" value="HATPase_c"/>
    <property type="match status" value="1"/>
</dbReference>
<feature type="domain" description="Histidine kinase/HSP90-like ATPase" evidence="6">
    <location>
        <begin position="275"/>
        <end position="367"/>
    </location>
</feature>
<evidence type="ECO:0000256" key="5">
    <source>
        <dbReference type="SAM" id="Phobius"/>
    </source>
</evidence>
<dbReference type="Pfam" id="PF19354">
    <property type="entry name" value="DUF5931"/>
    <property type="match status" value="1"/>
</dbReference>
<dbReference type="InterPro" id="IPR045975">
    <property type="entry name" value="DUF5931"/>
</dbReference>
<evidence type="ECO:0000256" key="4">
    <source>
        <dbReference type="SAM" id="MobiDB-lite"/>
    </source>
</evidence>
<keyword evidence="1" id="KW-0808">Transferase</keyword>
<evidence type="ECO:0000256" key="2">
    <source>
        <dbReference type="ARBA" id="ARBA00022777"/>
    </source>
</evidence>
<proteinExistence type="predicted"/>
<keyword evidence="2 8" id="KW-0418">Kinase</keyword>
<gene>
    <name evidence="8" type="primary">macS</name>
    <name evidence="8" type="ORF">ACFY05_34190</name>
</gene>
<accession>A0ABW6VEU2</accession>
<evidence type="ECO:0000313" key="9">
    <source>
        <dbReference type="Proteomes" id="UP001602119"/>
    </source>
</evidence>
<evidence type="ECO:0000259" key="7">
    <source>
        <dbReference type="Pfam" id="PF19354"/>
    </source>
</evidence>
<evidence type="ECO:0000313" key="8">
    <source>
        <dbReference type="EMBL" id="MFF4777888.1"/>
    </source>
</evidence>
<comment type="caution">
    <text evidence="8">The sequence shown here is derived from an EMBL/GenBank/DDBJ whole genome shotgun (WGS) entry which is preliminary data.</text>
</comment>
<keyword evidence="9" id="KW-1185">Reference proteome</keyword>
<evidence type="ECO:0000259" key="6">
    <source>
        <dbReference type="Pfam" id="PF02518"/>
    </source>
</evidence>
<keyword evidence="3" id="KW-0902">Two-component regulatory system</keyword>
<dbReference type="Proteomes" id="UP001602119">
    <property type="component" value="Unassembled WGS sequence"/>
</dbReference>
<evidence type="ECO:0000256" key="1">
    <source>
        <dbReference type="ARBA" id="ARBA00022679"/>
    </source>
</evidence>
<sequence length="415" mass="42681">MGTDGPFWRAIAVYRVASLAYAALLLAASGDYRRPALGWLILGVMALWTAGATAAYRVARGRALLLIDLLVTVGCLLASPYAQGPEAEPGGVVPITATWIGGPVLAWAVHGGRRAGVVAGVLLSAADLWVRGLRGLDLLVPFNGSALLILAGAVVGHVARLTEQAERRLQRAVEMEAAGRERERLARGIHDSVLQVLALVQRRGLEIGGEAAELGRLAGEQEAALRELIRAAPSAAGGAGLSDVGARLRRLGSASVTVATPATPLLLPARSAEEVVAAVAAALDNVRRHCGEGALAWVLAEGDGGSVTVTVRDDGPGIPAGRLAEAEAAGRLGVAQSIRGRIAALGGAVDVCSVPGQGTEVELTVPTASTGPARPSYSYGRERSAGDGGGRPSDVARRHRPRSRRGRLRRGGDHG</sequence>
<dbReference type="EMBL" id="JBIAXI010000026">
    <property type="protein sequence ID" value="MFF4777888.1"/>
    <property type="molecule type" value="Genomic_DNA"/>
</dbReference>
<dbReference type="RefSeq" id="WP_387346381.1">
    <property type="nucleotide sequence ID" value="NZ_JBIAXI010000026.1"/>
</dbReference>
<dbReference type="NCBIfam" id="NF047322">
    <property type="entry name" value="HK_morpho_MacS"/>
    <property type="match status" value="1"/>
</dbReference>
<dbReference type="InterPro" id="IPR050482">
    <property type="entry name" value="Sensor_HK_TwoCompSys"/>
</dbReference>
<dbReference type="InterPro" id="IPR003594">
    <property type="entry name" value="HATPase_dom"/>
</dbReference>
<feature type="region of interest" description="Disordered" evidence="4">
    <location>
        <begin position="366"/>
        <end position="415"/>
    </location>
</feature>
<keyword evidence="5" id="KW-1133">Transmembrane helix</keyword>
<reference evidence="8 9" key="1">
    <citation type="submission" date="2024-10" db="EMBL/GenBank/DDBJ databases">
        <title>The Natural Products Discovery Center: Release of the First 8490 Sequenced Strains for Exploring Actinobacteria Biosynthetic Diversity.</title>
        <authorList>
            <person name="Kalkreuter E."/>
            <person name="Kautsar S.A."/>
            <person name="Yang D."/>
            <person name="Bader C.D."/>
            <person name="Teijaro C.N."/>
            <person name="Fluegel L."/>
            <person name="Davis C.M."/>
            <person name="Simpson J.R."/>
            <person name="Lauterbach L."/>
            <person name="Steele A.D."/>
            <person name="Gui C."/>
            <person name="Meng S."/>
            <person name="Li G."/>
            <person name="Viehrig K."/>
            <person name="Ye F."/>
            <person name="Su P."/>
            <person name="Kiefer A.F."/>
            <person name="Nichols A."/>
            <person name="Cepeda A.J."/>
            <person name="Yan W."/>
            <person name="Fan B."/>
            <person name="Jiang Y."/>
            <person name="Adhikari A."/>
            <person name="Zheng C.-J."/>
            <person name="Schuster L."/>
            <person name="Cowan T.M."/>
            <person name="Smanski M.J."/>
            <person name="Chevrette M.G."/>
            <person name="De Carvalho L.P.S."/>
            <person name="Shen B."/>
        </authorList>
    </citation>
    <scope>NUCLEOTIDE SEQUENCE [LARGE SCALE GENOMIC DNA]</scope>
    <source>
        <strain evidence="8 9">NPDC001281</strain>
    </source>
</reference>
<name>A0ABW6VEU2_MICFU</name>
<organism evidence="8 9">
    <name type="scientific">Microtetraspora fusca</name>
    <dbReference type="NCBI Taxonomy" id="1997"/>
    <lineage>
        <taxon>Bacteria</taxon>
        <taxon>Bacillati</taxon>
        <taxon>Actinomycetota</taxon>
        <taxon>Actinomycetes</taxon>
        <taxon>Streptosporangiales</taxon>
        <taxon>Streptosporangiaceae</taxon>
        <taxon>Microtetraspora</taxon>
    </lineage>
</organism>
<feature type="domain" description="DUF5931" evidence="7">
    <location>
        <begin position="3"/>
        <end position="169"/>
    </location>
</feature>
<protein>
    <submittedName>
        <fullName evidence="8">MacS family sensor histidine kinase</fullName>
    </submittedName>
</protein>
<keyword evidence="5" id="KW-0472">Membrane</keyword>
<dbReference type="Gene3D" id="3.30.565.10">
    <property type="entry name" value="Histidine kinase-like ATPase, C-terminal domain"/>
    <property type="match status" value="1"/>
</dbReference>
<dbReference type="SUPFAM" id="SSF55874">
    <property type="entry name" value="ATPase domain of HSP90 chaperone/DNA topoisomerase II/histidine kinase"/>
    <property type="match status" value="1"/>
</dbReference>
<dbReference type="GO" id="GO:0016301">
    <property type="term" value="F:kinase activity"/>
    <property type="evidence" value="ECO:0007669"/>
    <property type="project" value="UniProtKB-KW"/>
</dbReference>
<dbReference type="InterPro" id="IPR036890">
    <property type="entry name" value="HATPase_C_sf"/>
</dbReference>
<feature type="compositionally biased region" description="Basic residues" evidence="4">
    <location>
        <begin position="397"/>
        <end position="409"/>
    </location>
</feature>
<evidence type="ECO:0000256" key="3">
    <source>
        <dbReference type="ARBA" id="ARBA00023012"/>
    </source>
</evidence>
<feature type="transmembrane region" description="Helical" evidence="5">
    <location>
        <begin position="36"/>
        <end position="56"/>
    </location>
</feature>
<dbReference type="PANTHER" id="PTHR24421">
    <property type="entry name" value="NITRATE/NITRITE SENSOR PROTEIN NARX-RELATED"/>
    <property type="match status" value="1"/>
</dbReference>